<accession>A0A9Y2MT33</accession>
<dbReference type="RefSeq" id="WP_285970865.1">
    <property type="nucleotide sequence ID" value="NZ_CP127294.1"/>
</dbReference>
<evidence type="ECO:0000313" key="4">
    <source>
        <dbReference type="Proteomes" id="UP001236014"/>
    </source>
</evidence>
<dbReference type="KEGG" id="acab:QRX50_05425"/>
<name>A0A9Y2MT33_9PSEU</name>
<feature type="chain" id="PRO_5040853043" description="Secreted protein" evidence="2">
    <location>
        <begin position="28"/>
        <end position="471"/>
    </location>
</feature>
<gene>
    <name evidence="3" type="ORF">QRX50_05425</name>
</gene>
<evidence type="ECO:0000256" key="1">
    <source>
        <dbReference type="SAM" id="Phobius"/>
    </source>
</evidence>
<feature type="transmembrane region" description="Helical" evidence="1">
    <location>
        <begin position="141"/>
        <end position="161"/>
    </location>
</feature>
<dbReference type="AlphaFoldDB" id="A0A9Y2MT33"/>
<organism evidence="3 4">
    <name type="scientific">Amycolatopsis carbonis</name>
    <dbReference type="NCBI Taxonomy" id="715471"/>
    <lineage>
        <taxon>Bacteria</taxon>
        <taxon>Bacillati</taxon>
        <taxon>Actinomycetota</taxon>
        <taxon>Actinomycetes</taxon>
        <taxon>Pseudonocardiales</taxon>
        <taxon>Pseudonocardiaceae</taxon>
        <taxon>Amycolatopsis</taxon>
    </lineage>
</organism>
<keyword evidence="2" id="KW-0732">Signal</keyword>
<feature type="transmembrane region" description="Helical" evidence="1">
    <location>
        <begin position="168"/>
        <end position="189"/>
    </location>
</feature>
<keyword evidence="1" id="KW-0812">Transmembrane</keyword>
<evidence type="ECO:0008006" key="5">
    <source>
        <dbReference type="Google" id="ProtNLM"/>
    </source>
</evidence>
<dbReference type="Proteomes" id="UP001236014">
    <property type="component" value="Chromosome"/>
</dbReference>
<protein>
    <recommendedName>
        <fullName evidence="5">Secreted protein</fullName>
    </recommendedName>
</protein>
<keyword evidence="1" id="KW-0472">Membrane</keyword>
<dbReference type="EMBL" id="CP127294">
    <property type="protein sequence ID" value="WIX80230.1"/>
    <property type="molecule type" value="Genomic_DNA"/>
</dbReference>
<feature type="signal peptide" evidence="2">
    <location>
        <begin position="1"/>
        <end position="27"/>
    </location>
</feature>
<evidence type="ECO:0000313" key="3">
    <source>
        <dbReference type="EMBL" id="WIX80230.1"/>
    </source>
</evidence>
<evidence type="ECO:0000256" key="2">
    <source>
        <dbReference type="SAM" id="SignalP"/>
    </source>
</evidence>
<reference evidence="3 4" key="1">
    <citation type="submission" date="2023-06" db="EMBL/GenBank/DDBJ databases">
        <authorList>
            <person name="Oyuntsetseg B."/>
            <person name="Kim S.B."/>
        </authorList>
    </citation>
    <scope>NUCLEOTIDE SEQUENCE [LARGE SCALE GENOMIC DNA]</scope>
    <source>
        <strain evidence="3 4">2-15</strain>
    </source>
</reference>
<proteinExistence type="predicted"/>
<sequence>MGTTKRSALLLVLCALGIALGGGTARADGAPVGADIQVAQTLGARELTVIIRRIDVTPGDLHVDIATHAGTAPGPLHLAAASDGVVFSRGDVVLGATPGLYPGTVGVDHAGPWELQLSDGTTTATIPFVVPARVVPPWEKATYGGFVAAGAFLLIALVVAVRSRRTAYALLPAGGMVAALAVAVTGALLSTGTPPPPAPGAQLDATVDNVTDPYALSRLPVTDYSRPPVNLTVGTQGKSLDLHFTDGSTGRPADDLVIHDDALVHLIVVSPSGRLWHLHPVRVAPGEYRIDFTPPESGTYAVAAELERRGGGVQLARSTVDFDGVTGNQAEVSAGPGKRVVDGVPIDVTTTAVQAGTPVTVTAHFPAGDLQPWLGMLGHLIVVGPLPSEHNVGAAAATAPTWAHAHAMPPYVPGLTGVPDETVAAYGPDVPFTYTFPAPGRYRLWLQAERGWSVLTVPVVLDVPAFPGGGQ</sequence>
<keyword evidence="4" id="KW-1185">Reference proteome</keyword>
<keyword evidence="1" id="KW-1133">Transmembrane helix</keyword>